<organism evidence="2 3">
    <name type="scientific">Pleuronectes platessa</name>
    <name type="common">European plaice</name>
    <dbReference type="NCBI Taxonomy" id="8262"/>
    <lineage>
        <taxon>Eukaryota</taxon>
        <taxon>Metazoa</taxon>
        <taxon>Chordata</taxon>
        <taxon>Craniata</taxon>
        <taxon>Vertebrata</taxon>
        <taxon>Euteleostomi</taxon>
        <taxon>Actinopterygii</taxon>
        <taxon>Neopterygii</taxon>
        <taxon>Teleostei</taxon>
        <taxon>Neoteleostei</taxon>
        <taxon>Acanthomorphata</taxon>
        <taxon>Carangaria</taxon>
        <taxon>Pleuronectiformes</taxon>
        <taxon>Pleuronectoidei</taxon>
        <taxon>Pleuronectidae</taxon>
        <taxon>Pleuronectes</taxon>
    </lineage>
</organism>
<feature type="region of interest" description="Disordered" evidence="1">
    <location>
        <begin position="40"/>
        <end position="60"/>
    </location>
</feature>
<comment type="caution">
    <text evidence="2">The sequence shown here is derived from an EMBL/GenBank/DDBJ whole genome shotgun (WGS) entry which is preliminary data.</text>
</comment>
<dbReference type="Proteomes" id="UP001153269">
    <property type="component" value="Unassembled WGS sequence"/>
</dbReference>
<dbReference type="EMBL" id="CADEAL010004301">
    <property type="protein sequence ID" value="CAB1456493.1"/>
    <property type="molecule type" value="Genomic_DNA"/>
</dbReference>
<reference evidence="2" key="1">
    <citation type="submission" date="2020-03" db="EMBL/GenBank/DDBJ databases">
        <authorList>
            <person name="Weist P."/>
        </authorList>
    </citation>
    <scope>NUCLEOTIDE SEQUENCE</scope>
</reference>
<sequence>MFLDIFTSSRGFVCLDSTSGFVTHSSTLISRHAHRCHRGSSSLPLGPWPADEEPMDTDGDTAEREEDWYLWMVEFKRTVGPWRKFALD</sequence>
<keyword evidence="3" id="KW-1185">Reference proteome</keyword>
<accession>A0A9N7Z5Q5</accession>
<evidence type="ECO:0000313" key="2">
    <source>
        <dbReference type="EMBL" id="CAB1456493.1"/>
    </source>
</evidence>
<dbReference type="AlphaFoldDB" id="A0A9N7Z5Q5"/>
<proteinExistence type="predicted"/>
<evidence type="ECO:0000313" key="3">
    <source>
        <dbReference type="Proteomes" id="UP001153269"/>
    </source>
</evidence>
<feature type="compositionally biased region" description="Acidic residues" evidence="1">
    <location>
        <begin position="50"/>
        <end position="60"/>
    </location>
</feature>
<protein>
    <submittedName>
        <fullName evidence="2">Uncharacterized protein</fullName>
    </submittedName>
</protein>
<name>A0A9N7Z5Q5_PLEPL</name>
<gene>
    <name evidence="2" type="ORF">PLEPLA_LOCUS44277</name>
</gene>
<evidence type="ECO:0000256" key="1">
    <source>
        <dbReference type="SAM" id="MobiDB-lite"/>
    </source>
</evidence>